<organism evidence="9 10">
    <name type="scientific">Mortierella isabellina</name>
    <name type="common">Filamentous fungus</name>
    <name type="synonym">Umbelopsis isabellina</name>
    <dbReference type="NCBI Taxonomy" id="91625"/>
    <lineage>
        <taxon>Eukaryota</taxon>
        <taxon>Fungi</taxon>
        <taxon>Fungi incertae sedis</taxon>
        <taxon>Mucoromycota</taxon>
        <taxon>Mucoromycotina</taxon>
        <taxon>Umbelopsidomycetes</taxon>
        <taxon>Umbelopsidales</taxon>
        <taxon>Umbelopsidaceae</taxon>
        <taxon>Umbelopsis</taxon>
    </lineage>
</organism>
<feature type="domain" description="WRKY" evidence="8">
    <location>
        <begin position="378"/>
        <end position="437"/>
    </location>
</feature>
<dbReference type="InterPro" id="IPR036576">
    <property type="entry name" value="WRKY_dom_sf"/>
</dbReference>
<dbReference type="Proteomes" id="UP000654370">
    <property type="component" value="Unassembled WGS sequence"/>
</dbReference>
<keyword evidence="2" id="KW-0805">Transcription regulation</keyword>
<dbReference type="GO" id="GO:0043565">
    <property type="term" value="F:sequence-specific DNA binding"/>
    <property type="evidence" value="ECO:0007669"/>
    <property type="project" value="InterPro"/>
</dbReference>
<comment type="subcellular location">
    <subcellularLocation>
        <location evidence="1">Nucleus</location>
    </subcellularLocation>
</comment>
<dbReference type="Pfam" id="PF03106">
    <property type="entry name" value="WRKY"/>
    <property type="match status" value="1"/>
</dbReference>
<comment type="caution">
    <text evidence="9">The sequence shown here is derived from an EMBL/GenBank/DDBJ whole genome shotgun (WGS) entry which is preliminary data.</text>
</comment>
<feature type="transmembrane region" description="Helical" evidence="7">
    <location>
        <begin position="79"/>
        <end position="102"/>
    </location>
</feature>
<evidence type="ECO:0000256" key="4">
    <source>
        <dbReference type="ARBA" id="ARBA00023163"/>
    </source>
</evidence>
<evidence type="ECO:0000259" key="8">
    <source>
        <dbReference type="SMART" id="SM00774"/>
    </source>
</evidence>
<gene>
    <name evidence="9" type="ORF">INT43_008313</name>
</gene>
<evidence type="ECO:0000256" key="6">
    <source>
        <dbReference type="SAM" id="MobiDB-lite"/>
    </source>
</evidence>
<reference evidence="9" key="1">
    <citation type="submission" date="2020-12" db="EMBL/GenBank/DDBJ databases">
        <title>Metabolic potential, ecology and presence of endohyphal bacteria is reflected in genomic diversity of Mucoromycotina.</title>
        <authorList>
            <person name="Muszewska A."/>
            <person name="Okrasinska A."/>
            <person name="Steczkiewicz K."/>
            <person name="Drgas O."/>
            <person name="Orlowska M."/>
            <person name="Perlinska-Lenart U."/>
            <person name="Aleksandrzak-Piekarczyk T."/>
            <person name="Szatraj K."/>
            <person name="Zielenkiewicz U."/>
            <person name="Pilsyk S."/>
            <person name="Malc E."/>
            <person name="Mieczkowski P."/>
            <person name="Kruszewska J.S."/>
            <person name="Biernat P."/>
            <person name="Pawlowska J."/>
        </authorList>
    </citation>
    <scope>NUCLEOTIDE SEQUENCE</scope>
    <source>
        <strain evidence="9">WA0000067209</strain>
    </source>
</reference>
<dbReference type="InterPro" id="IPR003657">
    <property type="entry name" value="WRKY_dom"/>
</dbReference>
<dbReference type="EMBL" id="JAEPQZ010000020">
    <property type="protein sequence ID" value="KAG2171587.1"/>
    <property type="molecule type" value="Genomic_DNA"/>
</dbReference>
<dbReference type="OrthoDB" id="2362414at2759"/>
<keyword evidence="5" id="KW-0539">Nucleus</keyword>
<keyword evidence="7" id="KW-0812">Transmembrane</keyword>
<evidence type="ECO:0000313" key="10">
    <source>
        <dbReference type="Proteomes" id="UP000654370"/>
    </source>
</evidence>
<keyword evidence="10" id="KW-1185">Reference proteome</keyword>
<keyword evidence="3" id="KW-0238">DNA-binding</keyword>
<keyword evidence="4" id="KW-0804">Transcription</keyword>
<feature type="compositionally biased region" description="Basic and acidic residues" evidence="6">
    <location>
        <begin position="341"/>
        <end position="356"/>
    </location>
</feature>
<keyword evidence="7" id="KW-1133">Transmembrane helix</keyword>
<feature type="region of interest" description="Disordered" evidence="6">
    <location>
        <begin position="229"/>
        <end position="256"/>
    </location>
</feature>
<feature type="compositionally biased region" description="Basic residues" evidence="6">
    <location>
        <begin position="237"/>
        <end position="252"/>
    </location>
</feature>
<protein>
    <recommendedName>
        <fullName evidence="8">WRKY domain-containing protein</fullName>
    </recommendedName>
</protein>
<dbReference type="SMART" id="SM00774">
    <property type="entry name" value="WRKY"/>
    <property type="match status" value="1"/>
</dbReference>
<sequence length="445" mass="51146">MLTRGCPGLFHFLPRHAPHSPARYHRLVHLSPQAKYHPNPANAGSVRIFSYSQPNLTQPSPIPQKKENKTRRRYFVQQLSAFFPPPPTSFAFFLSLSLWFLFMNTFDVPKNQNKLVHLYPQERISFPQRRNTFPDEAFLPPSTLPIAHANPPSFDHPTDTQPAIDTVELPQSSSDLNEVIYSYQSRPDLLKLILRSKLEEDKRRTEEARLRTKEIDLLLLQYKHMGIVSPSATSHSPHAHAPHNHHHQHHHNSPPVVDYQNGIPLPTLPRSSTSTFNHVRENAVQPDDQPDPRMVTPTYWMDDEYERSSKSPIASSLRAYQMSSTSRKHPLSPPLSSSNSIDERQSMTEHESIDGHRTRRRREMQPITNIIETTEFPYHDGYCWKNNGTNRKTGNKSIYYKCSSSNNGCPVNKTVLDRGNGTFIIKYRGEHLPECASVRQIFDSN</sequence>
<evidence type="ECO:0000256" key="2">
    <source>
        <dbReference type="ARBA" id="ARBA00023015"/>
    </source>
</evidence>
<evidence type="ECO:0000256" key="5">
    <source>
        <dbReference type="ARBA" id="ARBA00023242"/>
    </source>
</evidence>
<dbReference type="GO" id="GO:0003700">
    <property type="term" value="F:DNA-binding transcription factor activity"/>
    <property type="evidence" value="ECO:0007669"/>
    <property type="project" value="InterPro"/>
</dbReference>
<accession>A0A8H7PCX9</accession>
<proteinExistence type="predicted"/>
<name>A0A8H7PCX9_MORIS</name>
<dbReference type="AlphaFoldDB" id="A0A8H7PCX9"/>
<dbReference type="Gene3D" id="2.20.25.80">
    <property type="entry name" value="WRKY domain"/>
    <property type="match status" value="1"/>
</dbReference>
<dbReference type="GO" id="GO:0005634">
    <property type="term" value="C:nucleus"/>
    <property type="evidence" value="ECO:0007669"/>
    <property type="project" value="UniProtKB-SubCell"/>
</dbReference>
<evidence type="ECO:0000313" key="9">
    <source>
        <dbReference type="EMBL" id="KAG2171587.1"/>
    </source>
</evidence>
<keyword evidence="7" id="KW-0472">Membrane</keyword>
<evidence type="ECO:0000256" key="1">
    <source>
        <dbReference type="ARBA" id="ARBA00004123"/>
    </source>
</evidence>
<evidence type="ECO:0000256" key="7">
    <source>
        <dbReference type="SAM" id="Phobius"/>
    </source>
</evidence>
<feature type="region of interest" description="Disordered" evidence="6">
    <location>
        <begin position="280"/>
        <end position="361"/>
    </location>
</feature>
<dbReference type="SUPFAM" id="SSF118290">
    <property type="entry name" value="WRKY DNA-binding domain"/>
    <property type="match status" value="1"/>
</dbReference>
<evidence type="ECO:0000256" key="3">
    <source>
        <dbReference type="ARBA" id="ARBA00023125"/>
    </source>
</evidence>